<keyword evidence="1" id="KW-0732">Signal</keyword>
<evidence type="ECO:0000313" key="3">
    <source>
        <dbReference type="Proteomes" id="UP001218188"/>
    </source>
</evidence>
<feature type="chain" id="PRO_5041956490" evidence="1">
    <location>
        <begin position="23"/>
        <end position="77"/>
    </location>
</feature>
<reference evidence="2" key="1">
    <citation type="submission" date="2023-03" db="EMBL/GenBank/DDBJ databases">
        <title>Massive genome expansion in bonnet fungi (Mycena s.s.) driven by repeated elements and novel gene families across ecological guilds.</title>
        <authorList>
            <consortium name="Lawrence Berkeley National Laboratory"/>
            <person name="Harder C.B."/>
            <person name="Miyauchi S."/>
            <person name="Viragh M."/>
            <person name="Kuo A."/>
            <person name="Thoen E."/>
            <person name="Andreopoulos B."/>
            <person name="Lu D."/>
            <person name="Skrede I."/>
            <person name="Drula E."/>
            <person name="Henrissat B."/>
            <person name="Morin E."/>
            <person name="Kohler A."/>
            <person name="Barry K."/>
            <person name="LaButti K."/>
            <person name="Morin E."/>
            <person name="Salamov A."/>
            <person name="Lipzen A."/>
            <person name="Mereny Z."/>
            <person name="Hegedus B."/>
            <person name="Baldrian P."/>
            <person name="Stursova M."/>
            <person name="Weitz H."/>
            <person name="Taylor A."/>
            <person name="Grigoriev I.V."/>
            <person name="Nagy L.G."/>
            <person name="Martin F."/>
            <person name="Kauserud H."/>
        </authorList>
    </citation>
    <scope>NUCLEOTIDE SEQUENCE</scope>
    <source>
        <strain evidence="2">CBHHK200</strain>
    </source>
</reference>
<sequence length="77" mass="7593">MLFTKYSFGVLVASALMTFVAARPPPQLGLPLVGGIVGDVIGTVEDTPVEAILPLVPALPALPAPPAPPVGGPAAPA</sequence>
<accession>A0AAD6T3A9</accession>
<gene>
    <name evidence="2" type="ORF">C8F04DRAFT_389291</name>
</gene>
<feature type="signal peptide" evidence="1">
    <location>
        <begin position="1"/>
        <end position="22"/>
    </location>
</feature>
<proteinExistence type="predicted"/>
<evidence type="ECO:0000256" key="1">
    <source>
        <dbReference type="SAM" id="SignalP"/>
    </source>
</evidence>
<dbReference type="AlphaFoldDB" id="A0AAD6T3A9"/>
<organism evidence="2 3">
    <name type="scientific">Mycena alexandri</name>
    <dbReference type="NCBI Taxonomy" id="1745969"/>
    <lineage>
        <taxon>Eukaryota</taxon>
        <taxon>Fungi</taxon>
        <taxon>Dikarya</taxon>
        <taxon>Basidiomycota</taxon>
        <taxon>Agaricomycotina</taxon>
        <taxon>Agaricomycetes</taxon>
        <taxon>Agaricomycetidae</taxon>
        <taxon>Agaricales</taxon>
        <taxon>Marasmiineae</taxon>
        <taxon>Mycenaceae</taxon>
        <taxon>Mycena</taxon>
    </lineage>
</organism>
<evidence type="ECO:0000313" key="2">
    <source>
        <dbReference type="EMBL" id="KAJ7038036.1"/>
    </source>
</evidence>
<protein>
    <submittedName>
        <fullName evidence="2">Uncharacterized protein</fullName>
    </submittedName>
</protein>
<name>A0AAD6T3A9_9AGAR</name>
<comment type="caution">
    <text evidence="2">The sequence shown here is derived from an EMBL/GenBank/DDBJ whole genome shotgun (WGS) entry which is preliminary data.</text>
</comment>
<keyword evidence="3" id="KW-1185">Reference proteome</keyword>
<dbReference type="EMBL" id="JARJCM010000034">
    <property type="protein sequence ID" value="KAJ7038036.1"/>
    <property type="molecule type" value="Genomic_DNA"/>
</dbReference>
<dbReference type="Proteomes" id="UP001218188">
    <property type="component" value="Unassembled WGS sequence"/>
</dbReference>